<dbReference type="Gene3D" id="3.40.190.10">
    <property type="entry name" value="Periplasmic binding protein-like II"/>
    <property type="match status" value="1"/>
</dbReference>
<dbReference type="Pfam" id="PF03401">
    <property type="entry name" value="TctC"/>
    <property type="match status" value="1"/>
</dbReference>
<evidence type="ECO:0000313" key="3">
    <source>
        <dbReference type="Proteomes" id="UP000589036"/>
    </source>
</evidence>
<dbReference type="PIRSF" id="PIRSF017082">
    <property type="entry name" value="YflP"/>
    <property type="match status" value="1"/>
</dbReference>
<dbReference type="AlphaFoldDB" id="A0A852U363"/>
<dbReference type="EMBL" id="JACCCC010000001">
    <property type="protein sequence ID" value="NYE48390.1"/>
    <property type="molecule type" value="Genomic_DNA"/>
</dbReference>
<dbReference type="PANTHER" id="PTHR42928:SF5">
    <property type="entry name" value="BLR1237 PROTEIN"/>
    <property type="match status" value="1"/>
</dbReference>
<dbReference type="InterPro" id="IPR042100">
    <property type="entry name" value="Bug_dom1"/>
</dbReference>
<organism evidence="2 3">
    <name type="scientific">Spinactinospora alkalitolerans</name>
    <dbReference type="NCBI Taxonomy" id="687207"/>
    <lineage>
        <taxon>Bacteria</taxon>
        <taxon>Bacillati</taxon>
        <taxon>Actinomycetota</taxon>
        <taxon>Actinomycetes</taxon>
        <taxon>Streptosporangiales</taxon>
        <taxon>Nocardiopsidaceae</taxon>
        <taxon>Spinactinospora</taxon>
    </lineage>
</organism>
<accession>A0A852U363</accession>
<dbReference type="CDD" id="cd07012">
    <property type="entry name" value="PBP2_Bug_TTT"/>
    <property type="match status" value="1"/>
</dbReference>
<keyword evidence="3" id="KW-1185">Reference proteome</keyword>
<dbReference type="Gene3D" id="3.40.190.150">
    <property type="entry name" value="Bordetella uptake gene, domain 1"/>
    <property type="match status" value="1"/>
</dbReference>
<comment type="similarity">
    <text evidence="1">Belongs to the UPF0065 (bug) family.</text>
</comment>
<dbReference type="SUPFAM" id="SSF53850">
    <property type="entry name" value="Periplasmic binding protein-like II"/>
    <property type="match status" value="1"/>
</dbReference>
<dbReference type="RefSeq" id="WP_179644179.1">
    <property type="nucleotide sequence ID" value="NZ_BAAAYY010000004.1"/>
</dbReference>
<comment type="caution">
    <text evidence="2">The sequence shown here is derived from an EMBL/GenBank/DDBJ whole genome shotgun (WGS) entry which is preliminary data.</text>
</comment>
<dbReference type="InterPro" id="IPR005064">
    <property type="entry name" value="BUG"/>
</dbReference>
<proteinExistence type="inferred from homology"/>
<sequence>MEGPIEFVVPFAAGGGTDQTARRLADIAEETCQLDTVVTNQEGATGAIGFQAIANAPPTGATVGVVTAELAMLDHLGMTDVSPDDMTALLQYNFDPAAFTVDSDSSFESIADVVETAESGEMVSVGTSGAGSIWEISAAGMAQKADIELTRAPFNGAAEAITALRGGVVSATSASGAEVREQVKAGELRPLAVMSEERLDILPNTPTLTEEGIDWVSGTWRGLAVPKDTPKETVDRLERCFTEAVESPEFVEFMDTAGFGREYRGAEEFATYMDEQYRSFGQIIPQVTGE</sequence>
<dbReference type="PANTHER" id="PTHR42928">
    <property type="entry name" value="TRICARBOXYLATE-BINDING PROTEIN"/>
    <property type="match status" value="1"/>
</dbReference>
<dbReference type="Proteomes" id="UP000589036">
    <property type="component" value="Unassembled WGS sequence"/>
</dbReference>
<evidence type="ECO:0000313" key="2">
    <source>
        <dbReference type="EMBL" id="NYE48390.1"/>
    </source>
</evidence>
<gene>
    <name evidence="2" type="ORF">HDA32_003510</name>
</gene>
<keyword evidence="2" id="KW-0675">Receptor</keyword>
<name>A0A852U363_9ACTN</name>
<reference evidence="2 3" key="1">
    <citation type="submission" date="2020-07" db="EMBL/GenBank/DDBJ databases">
        <title>Sequencing the genomes of 1000 actinobacteria strains.</title>
        <authorList>
            <person name="Klenk H.-P."/>
        </authorList>
    </citation>
    <scope>NUCLEOTIDE SEQUENCE [LARGE SCALE GENOMIC DNA]</scope>
    <source>
        <strain evidence="2 3">CXB654</strain>
    </source>
</reference>
<protein>
    <submittedName>
        <fullName evidence="2">Tripartite-type tricarboxylate transporter receptor subunit TctC</fullName>
    </submittedName>
</protein>
<evidence type="ECO:0000256" key="1">
    <source>
        <dbReference type="ARBA" id="ARBA00006987"/>
    </source>
</evidence>